<evidence type="ECO:0000313" key="2">
    <source>
        <dbReference type="Proteomes" id="UP000799779"/>
    </source>
</evidence>
<dbReference type="Proteomes" id="UP000799779">
    <property type="component" value="Unassembled WGS sequence"/>
</dbReference>
<name>A0A6A5WND6_9PLEO</name>
<sequence>MIAARAEGRVGNRSFGANTYTAVVGRLWTGWAWEGPRGKVAGGRAAAACWADGVAVCEQRRRETGRAEPRRALGAVVVVVVRAGSAGGASWWREAAEVRCQRRVPNLWRPTAGPRGFKIRKRAEQPRRQAIAAANQRPGWHGVSACPPAGGHELPGDVRQLAIACVWPPVWPFPRLTVNNSNIGH</sequence>
<dbReference type="EMBL" id="ML977577">
    <property type="protein sequence ID" value="KAF2002404.1"/>
    <property type="molecule type" value="Genomic_DNA"/>
</dbReference>
<accession>A0A6A5WND6</accession>
<dbReference type="AlphaFoldDB" id="A0A6A5WND6"/>
<proteinExistence type="predicted"/>
<keyword evidence="2" id="KW-1185">Reference proteome</keyword>
<organism evidence="1 2">
    <name type="scientific">Amniculicola lignicola CBS 123094</name>
    <dbReference type="NCBI Taxonomy" id="1392246"/>
    <lineage>
        <taxon>Eukaryota</taxon>
        <taxon>Fungi</taxon>
        <taxon>Dikarya</taxon>
        <taxon>Ascomycota</taxon>
        <taxon>Pezizomycotina</taxon>
        <taxon>Dothideomycetes</taxon>
        <taxon>Pleosporomycetidae</taxon>
        <taxon>Pleosporales</taxon>
        <taxon>Amniculicolaceae</taxon>
        <taxon>Amniculicola</taxon>
    </lineage>
</organism>
<gene>
    <name evidence="1" type="ORF">P154DRAFT_138622</name>
</gene>
<reference evidence="1" key="1">
    <citation type="journal article" date="2020" name="Stud. Mycol.">
        <title>101 Dothideomycetes genomes: a test case for predicting lifestyles and emergence of pathogens.</title>
        <authorList>
            <person name="Haridas S."/>
            <person name="Albert R."/>
            <person name="Binder M."/>
            <person name="Bloem J."/>
            <person name="Labutti K."/>
            <person name="Salamov A."/>
            <person name="Andreopoulos B."/>
            <person name="Baker S."/>
            <person name="Barry K."/>
            <person name="Bills G."/>
            <person name="Bluhm B."/>
            <person name="Cannon C."/>
            <person name="Castanera R."/>
            <person name="Culley D."/>
            <person name="Daum C."/>
            <person name="Ezra D."/>
            <person name="Gonzalez J."/>
            <person name="Henrissat B."/>
            <person name="Kuo A."/>
            <person name="Liang C."/>
            <person name="Lipzen A."/>
            <person name="Lutzoni F."/>
            <person name="Magnuson J."/>
            <person name="Mondo S."/>
            <person name="Nolan M."/>
            <person name="Ohm R."/>
            <person name="Pangilinan J."/>
            <person name="Park H.-J."/>
            <person name="Ramirez L."/>
            <person name="Alfaro M."/>
            <person name="Sun H."/>
            <person name="Tritt A."/>
            <person name="Yoshinaga Y."/>
            <person name="Zwiers L.-H."/>
            <person name="Turgeon B."/>
            <person name="Goodwin S."/>
            <person name="Spatafora J."/>
            <person name="Crous P."/>
            <person name="Grigoriev I."/>
        </authorList>
    </citation>
    <scope>NUCLEOTIDE SEQUENCE</scope>
    <source>
        <strain evidence="1">CBS 123094</strain>
    </source>
</reference>
<evidence type="ECO:0000313" key="1">
    <source>
        <dbReference type="EMBL" id="KAF2002404.1"/>
    </source>
</evidence>
<protein>
    <submittedName>
        <fullName evidence="1">Uncharacterized protein</fullName>
    </submittedName>
</protein>